<name>A0A923SF11_9FLAO</name>
<dbReference type="InterPro" id="IPR018392">
    <property type="entry name" value="LysM"/>
</dbReference>
<dbReference type="Proteomes" id="UP000641454">
    <property type="component" value="Unassembled WGS sequence"/>
</dbReference>
<dbReference type="SMART" id="SM00257">
    <property type="entry name" value="LysM"/>
    <property type="match status" value="1"/>
</dbReference>
<gene>
    <name evidence="3" type="ORF">H8R25_06610</name>
</gene>
<evidence type="ECO:0000259" key="2">
    <source>
        <dbReference type="PROSITE" id="PS51782"/>
    </source>
</evidence>
<sequence>MKNKISSKQLFFVLLVHFLNISSSIAQTVNTNGKTDFSIHEVKPKETIYSVSNMFNIGIDELIELNPELKEKGIQLGMLLKVPVKKEVIKNENKIPLKSDNLKTKSSVQLTKTDNIKVLKNYDLIKDGLKGRVKSIEINFQEGKIVREYNEFGKLKSIVLNDNFYDKIEDFEMTYSPKEFDDEFLVVLPFGRLKTTIHVDRGMQTSGISPKNLDYVYDSEGKLISVKNINFEYDNDGNLIEKKYSYDDNYLSNPDSRSAISKIKYKWKNGKLISKYAYNVVGDRYHEFYDIEYIGNQQIIKVSTNSKDTPRETITITRNTSGQIINKTRVSHPNYFGGKPRDYYTKYSNNYLYSNGFIVKIGNTVKVVRDTHGNILHIDKDNYNRNQYEHDTEWSYEYDEYDNWIKRTEYNVKLGDIKITKKTGEITRKITYYQ</sequence>
<evidence type="ECO:0000256" key="1">
    <source>
        <dbReference type="SAM" id="SignalP"/>
    </source>
</evidence>
<comment type="caution">
    <text evidence="3">The sequence shown here is derived from an EMBL/GenBank/DDBJ whole genome shotgun (WGS) entry which is preliminary data.</text>
</comment>
<dbReference type="PROSITE" id="PS51782">
    <property type="entry name" value="LYSM"/>
    <property type="match status" value="1"/>
</dbReference>
<organism evidence="3 4">
    <name type="scientific">Flavobacterium muglaense</name>
    <dbReference type="NCBI Taxonomy" id="2764716"/>
    <lineage>
        <taxon>Bacteria</taxon>
        <taxon>Pseudomonadati</taxon>
        <taxon>Bacteroidota</taxon>
        <taxon>Flavobacteriia</taxon>
        <taxon>Flavobacteriales</taxon>
        <taxon>Flavobacteriaceae</taxon>
        <taxon>Flavobacterium</taxon>
    </lineage>
</organism>
<feature type="domain" description="LysM" evidence="2">
    <location>
        <begin position="38"/>
        <end position="82"/>
    </location>
</feature>
<dbReference type="EMBL" id="JACRUL010000011">
    <property type="protein sequence ID" value="MBC5844106.1"/>
    <property type="molecule type" value="Genomic_DNA"/>
</dbReference>
<accession>A0A923SF11</accession>
<dbReference type="AlphaFoldDB" id="A0A923SF11"/>
<evidence type="ECO:0000313" key="3">
    <source>
        <dbReference type="EMBL" id="MBC5844106.1"/>
    </source>
</evidence>
<dbReference type="CDD" id="cd00118">
    <property type="entry name" value="LysM"/>
    <property type="match status" value="1"/>
</dbReference>
<proteinExistence type="predicted"/>
<evidence type="ECO:0000313" key="4">
    <source>
        <dbReference type="Proteomes" id="UP000641454"/>
    </source>
</evidence>
<dbReference type="RefSeq" id="WP_187017776.1">
    <property type="nucleotide sequence ID" value="NZ_JACRUK010000011.1"/>
</dbReference>
<keyword evidence="1" id="KW-0732">Signal</keyword>
<dbReference type="Pfam" id="PF01476">
    <property type="entry name" value="LysM"/>
    <property type="match status" value="1"/>
</dbReference>
<reference evidence="3 4" key="1">
    <citation type="submission" date="2020-08" db="EMBL/GenBank/DDBJ databases">
        <title>Description of novel Flavobacterium F-392 isolate.</title>
        <authorList>
            <person name="Saticioglu I.B."/>
            <person name="Duman M."/>
            <person name="Altun S."/>
        </authorList>
    </citation>
    <scope>NUCLEOTIDE SEQUENCE [LARGE SCALE GENOMIC DNA]</scope>
    <source>
        <strain evidence="3 4">F-392</strain>
    </source>
</reference>
<keyword evidence="4" id="KW-1185">Reference proteome</keyword>
<feature type="signal peptide" evidence="1">
    <location>
        <begin position="1"/>
        <end position="28"/>
    </location>
</feature>
<dbReference type="InterPro" id="IPR036779">
    <property type="entry name" value="LysM_dom_sf"/>
</dbReference>
<feature type="chain" id="PRO_5037228146" evidence="1">
    <location>
        <begin position="29"/>
        <end position="434"/>
    </location>
</feature>
<dbReference type="SUPFAM" id="SSF54106">
    <property type="entry name" value="LysM domain"/>
    <property type="match status" value="1"/>
</dbReference>
<protein>
    <submittedName>
        <fullName evidence="3">LysM peptidoglycan-binding domain-containing protein</fullName>
    </submittedName>
</protein>
<dbReference type="Gene3D" id="3.10.350.10">
    <property type="entry name" value="LysM domain"/>
    <property type="match status" value="1"/>
</dbReference>